<proteinExistence type="inferred from homology"/>
<keyword evidence="2" id="KW-0561">Oxygen transport</keyword>
<evidence type="ECO:0000256" key="3">
    <source>
        <dbReference type="ARBA" id="ARBA00022723"/>
    </source>
</evidence>
<dbReference type="PROSITE" id="PS00550">
    <property type="entry name" value="HEMERYTHRINS"/>
    <property type="match status" value="1"/>
</dbReference>
<comment type="similarity">
    <text evidence="1">Belongs to the hemerythrin family.</text>
</comment>
<dbReference type="InterPro" id="IPR050669">
    <property type="entry name" value="Hemerythrin"/>
</dbReference>
<dbReference type="CDD" id="cd12107">
    <property type="entry name" value="Hemerythrin"/>
    <property type="match status" value="1"/>
</dbReference>
<reference evidence="6 7" key="1">
    <citation type="submission" date="2020-10" db="EMBL/GenBank/DDBJ databases">
        <title>Connecting structure to function with the recovery of over 1000 high-quality activated sludge metagenome-assembled genomes encoding full-length rRNA genes using long-read sequencing.</title>
        <authorList>
            <person name="Singleton C.M."/>
            <person name="Petriglieri F."/>
            <person name="Kristensen J.M."/>
            <person name="Kirkegaard R.H."/>
            <person name="Michaelsen T.Y."/>
            <person name="Andersen M.H."/>
            <person name="Karst S.M."/>
            <person name="Dueholm M.S."/>
            <person name="Nielsen P.H."/>
            <person name="Albertsen M."/>
        </authorList>
    </citation>
    <scope>NUCLEOTIDE SEQUENCE [LARGE SCALE GENOMIC DNA]</scope>
    <source>
        <strain evidence="6">OdNE_18-Q3-R46-58_MAXAC.008</strain>
    </source>
</reference>
<keyword evidence="2" id="KW-0813">Transport</keyword>
<dbReference type="PANTHER" id="PTHR37164:SF1">
    <property type="entry name" value="BACTERIOHEMERYTHRIN"/>
    <property type="match status" value="1"/>
</dbReference>
<dbReference type="NCBIfam" id="NF033749">
    <property type="entry name" value="bact_hemeryth"/>
    <property type="match status" value="1"/>
</dbReference>
<comment type="caution">
    <text evidence="6">The sequence shown here is derived from an EMBL/GenBank/DDBJ whole genome shotgun (WGS) entry which is preliminary data.</text>
</comment>
<organism evidence="6 7">
    <name type="scientific">Candidatus Geothrix odensensis</name>
    <dbReference type="NCBI Taxonomy" id="2954440"/>
    <lineage>
        <taxon>Bacteria</taxon>
        <taxon>Pseudomonadati</taxon>
        <taxon>Acidobacteriota</taxon>
        <taxon>Holophagae</taxon>
        <taxon>Holophagales</taxon>
        <taxon>Holophagaceae</taxon>
        <taxon>Geothrix</taxon>
    </lineage>
</organism>
<accession>A0A936F6C1</accession>
<dbReference type="NCBIfam" id="TIGR02481">
    <property type="entry name" value="hemeryth_dom"/>
    <property type="match status" value="1"/>
</dbReference>
<evidence type="ECO:0000259" key="5">
    <source>
        <dbReference type="Pfam" id="PF01814"/>
    </source>
</evidence>
<feature type="domain" description="Hemerythrin-like" evidence="5">
    <location>
        <begin position="12"/>
        <end position="125"/>
    </location>
</feature>
<dbReference type="EMBL" id="JADKCH010000033">
    <property type="protein sequence ID" value="MBK8573887.1"/>
    <property type="molecule type" value="Genomic_DNA"/>
</dbReference>
<dbReference type="PANTHER" id="PTHR37164">
    <property type="entry name" value="BACTERIOHEMERYTHRIN"/>
    <property type="match status" value="1"/>
</dbReference>
<dbReference type="GO" id="GO:0005344">
    <property type="term" value="F:oxygen carrier activity"/>
    <property type="evidence" value="ECO:0007669"/>
    <property type="project" value="UniProtKB-KW"/>
</dbReference>
<name>A0A936F6C1_9BACT</name>
<dbReference type="InterPro" id="IPR012312">
    <property type="entry name" value="Hemerythrin-like"/>
</dbReference>
<evidence type="ECO:0000256" key="4">
    <source>
        <dbReference type="ARBA" id="ARBA00023004"/>
    </source>
</evidence>
<evidence type="ECO:0000313" key="7">
    <source>
        <dbReference type="Proteomes" id="UP000709959"/>
    </source>
</evidence>
<dbReference type="Proteomes" id="UP000709959">
    <property type="component" value="Unassembled WGS sequence"/>
</dbReference>
<protein>
    <submittedName>
        <fullName evidence="6">Hemerythrin family protein</fullName>
    </submittedName>
</protein>
<gene>
    <name evidence="6" type="ORF">IPN91_14995</name>
</gene>
<dbReference type="Gene3D" id="1.20.120.50">
    <property type="entry name" value="Hemerythrin-like"/>
    <property type="match status" value="1"/>
</dbReference>
<evidence type="ECO:0000256" key="1">
    <source>
        <dbReference type="ARBA" id="ARBA00010587"/>
    </source>
</evidence>
<dbReference type="Pfam" id="PF01814">
    <property type="entry name" value="Hemerythrin"/>
    <property type="match status" value="1"/>
</dbReference>
<dbReference type="InterPro" id="IPR016131">
    <property type="entry name" value="Haemerythrin_Fe_BS"/>
</dbReference>
<dbReference type="InterPro" id="IPR012827">
    <property type="entry name" value="Hemerythrin_metal-bd"/>
</dbReference>
<dbReference type="AlphaFoldDB" id="A0A936F6C1"/>
<evidence type="ECO:0000256" key="2">
    <source>
        <dbReference type="ARBA" id="ARBA00022621"/>
    </source>
</evidence>
<sequence>MTTASWNSRHETGIDVIDAQHKALFAALNQLTEAFRNGTSAEHVNAGLDALLTYAAEHFQTEERYMRERAYPGLAEHMAEHGRLVGKAHHLEQQFQEGRPVAMELTIFLADLLAQHIEEYDMAMARFLREEPPTVTVERL</sequence>
<dbReference type="InterPro" id="IPR035938">
    <property type="entry name" value="Hemerythrin-like_sf"/>
</dbReference>
<dbReference type="SUPFAM" id="SSF47188">
    <property type="entry name" value="Hemerythrin-like"/>
    <property type="match status" value="1"/>
</dbReference>
<evidence type="ECO:0000313" key="6">
    <source>
        <dbReference type="EMBL" id="MBK8573887.1"/>
    </source>
</evidence>
<keyword evidence="4" id="KW-0408">Iron</keyword>
<dbReference type="GO" id="GO:0046872">
    <property type="term" value="F:metal ion binding"/>
    <property type="evidence" value="ECO:0007669"/>
    <property type="project" value="UniProtKB-KW"/>
</dbReference>
<keyword evidence="3" id="KW-0479">Metal-binding</keyword>